<evidence type="ECO:0000256" key="1">
    <source>
        <dbReference type="SAM" id="Phobius"/>
    </source>
</evidence>
<keyword evidence="1" id="KW-1133">Transmembrane helix</keyword>
<feature type="transmembrane region" description="Helical" evidence="1">
    <location>
        <begin position="12"/>
        <end position="32"/>
    </location>
</feature>
<evidence type="ECO:0000313" key="2">
    <source>
        <dbReference type="EMBL" id="NKX52156.1"/>
    </source>
</evidence>
<keyword evidence="1" id="KW-0472">Membrane</keyword>
<keyword evidence="1" id="KW-0812">Transmembrane</keyword>
<proteinExistence type="predicted"/>
<comment type="caution">
    <text evidence="2">The sequence shown here is derived from an EMBL/GenBank/DDBJ whole genome shotgun (WGS) entry which is preliminary data.</text>
</comment>
<feature type="transmembrane region" description="Helical" evidence="1">
    <location>
        <begin position="44"/>
        <end position="63"/>
    </location>
</feature>
<evidence type="ECO:0000313" key="3">
    <source>
        <dbReference type="Proteomes" id="UP000523795"/>
    </source>
</evidence>
<feature type="non-terminal residue" evidence="2">
    <location>
        <position position="1"/>
    </location>
</feature>
<reference evidence="2 3" key="1">
    <citation type="submission" date="2020-04" db="EMBL/GenBank/DDBJ databases">
        <authorList>
            <person name="Liu S."/>
        </authorList>
    </citation>
    <scope>NUCLEOTIDE SEQUENCE [LARGE SCALE GENOMIC DNA]</scope>
    <source>
        <strain evidence="2 3">CGMCC 1.15091</strain>
    </source>
</reference>
<protein>
    <submittedName>
        <fullName evidence="2">AEC family transporter</fullName>
    </submittedName>
</protein>
<keyword evidence="3" id="KW-1185">Reference proteome</keyword>
<name>A0ABX1JSZ0_9MICC</name>
<accession>A0ABX1JSZ0</accession>
<dbReference type="Proteomes" id="UP000523795">
    <property type="component" value="Unassembled WGS sequence"/>
</dbReference>
<organism evidence="2 3">
    <name type="scientific">Arthrobacter deserti</name>
    <dbReference type="NCBI Taxonomy" id="1742687"/>
    <lineage>
        <taxon>Bacteria</taxon>
        <taxon>Bacillati</taxon>
        <taxon>Actinomycetota</taxon>
        <taxon>Actinomycetes</taxon>
        <taxon>Micrococcales</taxon>
        <taxon>Micrococcaceae</taxon>
        <taxon>Arthrobacter</taxon>
    </lineage>
</organism>
<sequence>ARFLLGMEGHLLFAAVVLAALPTAQNVFVSAARYERGLVIAKDTVLLTTIVAVPAMMVLAWLLA</sequence>
<dbReference type="EMBL" id="JAAZSR010000423">
    <property type="protein sequence ID" value="NKX52156.1"/>
    <property type="molecule type" value="Genomic_DNA"/>
</dbReference>
<gene>
    <name evidence="2" type="ORF">HER39_16590</name>
</gene>